<dbReference type="AlphaFoldDB" id="A0A1P8UX95"/>
<organism evidence="1 2">
    <name type="scientific">Salipiger abyssi</name>
    <dbReference type="NCBI Taxonomy" id="1250539"/>
    <lineage>
        <taxon>Bacteria</taxon>
        <taxon>Pseudomonadati</taxon>
        <taxon>Pseudomonadota</taxon>
        <taxon>Alphaproteobacteria</taxon>
        <taxon>Rhodobacterales</taxon>
        <taxon>Roseobacteraceae</taxon>
        <taxon>Salipiger</taxon>
    </lineage>
</organism>
<evidence type="ECO:0008006" key="3">
    <source>
        <dbReference type="Google" id="ProtNLM"/>
    </source>
</evidence>
<sequence>MKLNRRSLIAGGAAVVAGSLAGVPLRAQSPVSLKMASFNVGGSWYIYATAIAELAQENLPEGSRVEVLPYQGGVGNPILVNRGEADMGLSFSALSNWAYNGKVVFNEKAENIRSLFGGLNRPHRLGIVVRKDAGIETLADLGEKGGRLVTVQRGGAGEALARMALETYGLDYEAVQKAGGRVSNVDLPVAVQQMRDGQADVFIHNIGYKQPDVMELALGGKVKFIALGDEQMQALADQYGLQPGLAVEAGEFEGVTEDVPSVGYPTGVIANANMSDDVAYAIVKGVCENPDRIREAHASLAAFDPAKAGEALRNGNVPLHPGAKRYFDEAGTGN</sequence>
<dbReference type="KEGG" id="paby:Ga0080574_TMP3689"/>
<dbReference type="Gene3D" id="3.40.190.10">
    <property type="entry name" value="Periplasmic binding protein-like II"/>
    <property type="match status" value="2"/>
</dbReference>
<dbReference type="PANTHER" id="PTHR42941:SF1">
    <property type="entry name" value="SLL1037 PROTEIN"/>
    <property type="match status" value="1"/>
</dbReference>
<dbReference type="RefSeq" id="WP_076703150.1">
    <property type="nucleotide sequence ID" value="NZ_CP015093.1"/>
</dbReference>
<dbReference type="InterPro" id="IPR006311">
    <property type="entry name" value="TAT_signal"/>
</dbReference>
<dbReference type="Proteomes" id="UP000187059">
    <property type="component" value="Chromosome"/>
</dbReference>
<reference evidence="1 2" key="1">
    <citation type="submission" date="2016-04" db="EMBL/GenBank/DDBJ databases">
        <title>Deep-sea bacteria in the southern Pacific.</title>
        <authorList>
            <person name="Tang K."/>
        </authorList>
    </citation>
    <scope>NUCLEOTIDE SEQUENCE [LARGE SCALE GENOMIC DNA]</scope>
    <source>
        <strain evidence="1 2">JLT2014</strain>
    </source>
</reference>
<dbReference type="SUPFAM" id="SSF53850">
    <property type="entry name" value="Periplasmic binding protein-like II"/>
    <property type="match status" value="1"/>
</dbReference>
<dbReference type="Pfam" id="PF16868">
    <property type="entry name" value="NMT1_3"/>
    <property type="match status" value="1"/>
</dbReference>
<evidence type="ECO:0000313" key="1">
    <source>
        <dbReference type="EMBL" id="APZ54023.1"/>
    </source>
</evidence>
<gene>
    <name evidence="1" type="ORF">Ga0080574_TMP3689</name>
</gene>
<evidence type="ECO:0000313" key="2">
    <source>
        <dbReference type="Proteomes" id="UP000187059"/>
    </source>
</evidence>
<dbReference type="OrthoDB" id="9776669at2"/>
<proteinExistence type="predicted"/>
<protein>
    <recommendedName>
        <fullName evidence="3">TRAP transporter solute receptor, TAXI family</fullName>
    </recommendedName>
</protein>
<keyword evidence="2" id="KW-1185">Reference proteome</keyword>
<accession>A0A1P8UX95</accession>
<dbReference type="EMBL" id="CP015093">
    <property type="protein sequence ID" value="APZ54023.1"/>
    <property type="molecule type" value="Genomic_DNA"/>
</dbReference>
<dbReference type="NCBIfam" id="TIGR02122">
    <property type="entry name" value="TRAP_TAXI"/>
    <property type="match status" value="1"/>
</dbReference>
<dbReference type="STRING" id="1250539.Ga0080574_TMP3689"/>
<dbReference type="PROSITE" id="PS51318">
    <property type="entry name" value="TAT"/>
    <property type="match status" value="1"/>
</dbReference>
<dbReference type="PANTHER" id="PTHR42941">
    <property type="entry name" value="SLL1037 PROTEIN"/>
    <property type="match status" value="1"/>
</dbReference>
<dbReference type="InterPro" id="IPR011852">
    <property type="entry name" value="TRAP_TAXI"/>
</dbReference>
<name>A0A1P8UX95_9RHOB</name>